<sequence length="54" mass="6303">MSARGRNPTFFFRNDASLTKEKPGFLCRSKKKSCIKNFCSGAYLKNYVRVLIFY</sequence>
<dbReference type="EMBL" id="CP061800">
    <property type="protein sequence ID" value="QTA88766.1"/>
    <property type="molecule type" value="Genomic_DNA"/>
</dbReference>
<accession>A0A975GP91</accession>
<dbReference type="AlphaFoldDB" id="A0A975GP91"/>
<dbReference type="Proteomes" id="UP000663722">
    <property type="component" value="Chromosome"/>
</dbReference>
<reference evidence="1" key="1">
    <citation type="journal article" date="2021" name="Microb. Physiol.">
        <title>Proteogenomic Insights into the Physiology of Marine, Sulfate-Reducing, Filamentous Desulfonema limicola and Desulfonema magnum.</title>
        <authorList>
            <person name="Schnaars V."/>
            <person name="Wohlbrand L."/>
            <person name="Scheve S."/>
            <person name="Hinrichs C."/>
            <person name="Reinhardt R."/>
            <person name="Rabus R."/>
        </authorList>
    </citation>
    <scope>NUCLEOTIDE SEQUENCE</scope>
    <source>
        <strain evidence="1">4be13</strain>
    </source>
</reference>
<name>A0A975GP91_9BACT</name>
<proteinExistence type="predicted"/>
<keyword evidence="2" id="KW-1185">Reference proteome</keyword>
<evidence type="ECO:0000313" key="2">
    <source>
        <dbReference type="Proteomes" id="UP000663722"/>
    </source>
</evidence>
<gene>
    <name evidence="1" type="ORF">dnm_048130</name>
</gene>
<protein>
    <submittedName>
        <fullName evidence="1">Uncharacterized protein</fullName>
    </submittedName>
</protein>
<evidence type="ECO:0000313" key="1">
    <source>
        <dbReference type="EMBL" id="QTA88766.1"/>
    </source>
</evidence>
<organism evidence="1 2">
    <name type="scientific">Desulfonema magnum</name>
    <dbReference type="NCBI Taxonomy" id="45655"/>
    <lineage>
        <taxon>Bacteria</taxon>
        <taxon>Pseudomonadati</taxon>
        <taxon>Thermodesulfobacteriota</taxon>
        <taxon>Desulfobacteria</taxon>
        <taxon>Desulfobacterales</taxon>
        <taxon>Desulfococcaceae</taxon>
        <taxon>Desulfonema</taxon>
    </lineage>
</organism>
<dbReference type="KEGG" id="dmm:dnm_048130"/>